<evidence type="ECO:0000313" key="1">
    <source>
        <dbReference type="EMBL" id="MDN3701894.1"/>
    </source>
</evidence>
<dbReference type="EMBL" id="JAUFQY010000002">
    <property type="protein sequence ID" value="MDN3701894.1"/>
    <property type="molecule type" value="Genomic_DNA"/>
</dbReference>
<proteinExistence type="predicted"/>
<name>A0ABT8CN59_9VIBR</name>
<evidence type="ECO:0000313" key="2">
    <source>
        <dbReference type="Proteomes" id="UP001223712"/>
    </source>
</evidence>
<accession>A0ABT8CN59</accession>
<dbReference type="Gene3D" id="1.10.10.60">
    <property type="entry name" value="Homeodomain-like"/>
    <property type="match status" value="1"/>
</dbReference>
<organism evidence="1 2">
    <name type="scientific">Vibrio artabrorum</name>
    <dbReference type="NCBI Taxonomy" id="446374"/>
    <lineage>
        <taxon>Bacteria</taxon>
        <taxon>Pseudomonadati</taxon>
        <taxon>Pseudomonadota</taxon>
        <taxon>Gammaproteobacteria</taxon>
        <taxon>Vibrionales</taxon>
        <taxon>Vibrionaceae</taxon>
        <taxon>Vibrio</taxon>
    </lineage>
</organism>
<reference evidence="2" key="1">
    <citation type="journal article" date="2019" name="Int. J. Syst. Evol. Microbiol.">
        <title>The Global Catalogue of Microorganisms (GCM) 10K type strain sequencing project: providing services to taxonomists for standard genome sequencing and annotation.</title>
        <authorList>
            <consortium name="The Broad Institute Genomics Platform"/>
            <consortium name="The Broad Institute Genome Sequencing Center for Infectious Disease"/>
            <person name="Wu L."/>
            <person name="Ma J."/>
        </authorList>
    </citation>
    <scope>NUCLEOTIDE SEQUENCE [LARGE SCALE GENOMIC DNA]</scope>
    <source>
        <strain evidence="2">CECT 7226</strain>
    </source>
</reference>
<comment type="caution">
    <text evidence="1">The sequence shown here is derived from an EMBL/GenBank/DDBJ whole genome shotgun (WGS) entry which is preliminary data.</text>
</comment>
<keyword evidence="2" id="KW-1185">Reference proteome</keyword>
<sequence length="156" mass="17677">MGREINQDILMLGFLVDQFFEIPPTPDLDSALTEDMRSMFSGAEGNGSAHVYFGQLQSLKVHVSELLIVQAHQSGKTVASISRDFGTSVQYVYRAFNKHNYKPKRQKRFSDGFAFYHRAFECELIKLMNNDGIPIKLIASKQNITESTVREILKGN</sequence>
<gene>
    <name evidence="1" type="ORF">QWY96_15185</name>
</gene>
<protein>
    <submittedName>
        <fullName evidence="1">Uncharacterized protein</fullName>
    </submittedName>
</protein>
<dbReference type="Proteomes" id="UP001223712">
    <property type="component" value="Unassembled WGS sequence"/>
</dbReference>
<dbReference type="RefSeq" id="WP_261840242.1">
    <property type="nucleotide sequence ID" value="NZ_AP025459.1"/>
</dbReference>